<organism evidence="2 3">
    <name type="scientific">Homarus americanus</name>
    <name type="common">American lobster</name>
    <dbReference type="NCBI Taxonomy" id="6706"/>
    <lineage>
        <taxon>Eukaryota</taxon>
        <taxon>Metazoa</taxon>
        <taxon>Ecdysozoa</taxon>
        <taxon>Arthropoda</taxon>
        <taxon>Crustacea</taxon>
        <taxon>Multicrustacea</taxon>
        <taxon>Malacostraca</taxon>
        <taxon>Eumalacostraca</taxon>
        <taxon>Eucarida</taxon>
        <taxon>Decapoda</taxon>
        <taxon>Pleocyemata</taxon>
        <taxon>Astacidea</taxon>
        <taxon>Nephropoidea</taxon>
        <taxon>Nephropidae</taxon>
        <taxon>Homarus</taxon>
    </lineage>
</organism>
<dbReference type="AlphaFoldDB" id="A0A8J5MUG7"/>
<accession>A0A8J5MUG7</accession>
<proteinExistence type="predicted"/>
<evidence type="ECO:0000256" key="1">
    <source>
        <dbReference type="SAM" id="SignalP"/>
    </source>
</evidence>
<keyword evidence="3" id="KW-1185">Reference proteome</keyword>
<name>A0A8J5MUG7_HOMAM</name>
<keyword evidence="1" id="KW-0732">Signal</keyword>
<protein>
    <recommendedName>
        <fullName evidence="4">Secreted protein</fullName>
    </recommendedName>
</protein>
<dbReference type="Proteomes" id="UP000747542">
    <property type="component" value="Unassembled WGS sequence"/>
</dbReference>
<evidence type="ECO:0000313" key="3">
    <source>
        <dbReference type="Proteomes" id="UP000747542"/>
    </source>
</evidence>
<feature type="signal peptide" evidence="1">
    <location>
        <begin position="1"/>
        <end position="22"/>
    </location>
</feature>
<gene>
    <name evidence="2" type="ORF">Hamer_G029893</name>
</gene>
<comment type="caution">
    <text evidence="2">The sequence shown here is derived from an EMBL/GenBank/DDBJ whole genome shotgun (WGS) entry which is preliminary data.</text>
</comment>
<evidence type="ECO:0000313" key="2">
    <source>
        <dbReference type="EMBL" id="KAG7164076.1"/>
    </source>
</evidence>
<evidence type="ECO:0008006" key="4">
    <source>
        <dbReference type="Google" id="ProtNLM"/>
    </source>
</evidence>
<dbReference type="EMBL" id="JAHLQT010025813">
    <property type="protein sequence ID" value="KAG7164076.1"/>
    <property type="molecule type" value="Genomic_DNA"/>
</dbReference>
<reference evidence="2" key="1">
    <citation type="journal article" date="2021" name="Sci. Adv.">
        <title>The American lobster genome reveals insights on longevity, neural, and immune adaptations.</title>
        <authorList>
            <person name="Polinski J.M."/>
            <person name="Zimin A.V."/>
            <person name="Clark K.F."/>
            <person name="Kohn A.B."/>
            <person name="Sadowski N."/>
            <person name="Timp W."/>
            <person name="Ptitsyn A."/>
            <person name="Khanna P."/>
            <person name="Romanova D.Y."/>
            <person name="Williams P."/>
            <person name="Greenwood S.J."/>
            <person name="Moroz L.L."/>
            <person name="Walt D.R."/>
            <person name="Bodnar A.G."/>
        </authorList>
    </citation>
    <scope>NUCLEOTIDE SEQUENCE</scope>
    <source>
        <strain evidence="2">GMGI-L3</strain>
    </source>
</reference>
<feature type="chain" id="PRO_5035238146" description="Secreted protein" evidence="1">
    <location>
        <begin position="23"/>
        <end position="66"/>
    </location>
</feature>
<sequence>MGRVVGWPPCCWWRWWPLLQTATPTATRVSLTPPCVRNLTLNWSVWAAVRTAQGPSGGQVSMKTEP</sequence>